<dbReference type="PANTHER" id="PTHR48021">
    <property type="match status" value="1"/>
</dbReference>
<dbReference type="InterPro" id="IPR044775">
    <property type="entry name" value="MFS_ERD6/Tret1-like"/>
</dbReference>
<dbReference type="CDD" id="cd17358">
    <property type="entry name" value="MFS_GLUT6_8_Class3_like"/>
    <property type="match status" value="1"/>
</dbReference>
<gene>
    <name evidence="11" type="primary">LOC106748621</name>
</gene>
<evidence type="ECO:0000256" key="6">
    <source>
        <dbReference type="ARBA" id="ARBA00022989"/>
    </source>
</evidence>
<dbReference type="InterPro" id="IPR036259">
    <property type="entry name" value="MFS_trans_sf"/>
</dbReference>
<reference evidence="11" key="1">
    <citation type="submission" date="2025-08" db="UniProtKB">
        <authorList>
            <consortium name="RefSeq"/>
        </authorList>
    </citation>
    <scope>IDENTIFICATION</scope>
</reference>
<dbReference type="InterPro" id="IPR050549">
    <property type="entry name" value="MFS_Trehalose_Transporter"/>
</dbReference>
<evidence type="ECO:0000313" key="11">
    <source>
        <dbReference type="RefSeq" id="XP_014482808.1"/>
    </source>
</evidence>
<dbReference type="GeneID" id="106748621"/>
<keyword evidence="7 8" id="KW-0472">Membrane</keyword>
<feature type="transmembrane region" description="Helical" evidence="8">
    <location>
        <begin position="294"/>
        <end position="314"/>
    </location>
</feature>
<accession>A0A6P3XY04</accession>
<evidence type="ECO:0000256" key="7">
    <source>
        <dbReference type="ARBA" id="ARBA00023136"/>
    </source>
</evidence>
<dbReference type="InterPro" id="IPR005828">
    <property type="entry name" value="MFS_sugar_transport-like"/>
</dbReference>
<dbReference type="PANTHER" id="PTHR48021:SF33">
    <property type="entry name" value="AT22075P-RELATED"/>
    <property type="match status" value="1"/>
</dbReference>
<protein>
    <submittedName>
        <fullName evidence="11">Facilitated trehalose transporter Tret1-2 homolog</fullName>
    </submittedName>
</protein>
<feature type="transmembrane region" description="Helical" evidence="8">
    <location>
        <begin position="261"/>
        <end position="282"/>
    </location>
</feature>
<keyword evidence="3" id="KW-1003">Cell membrane</keyword>
<feature type="transmembrane region" description="Helical" evidence="8">
    <location>
        <begin position="326"/>
        <end position="347"/>
    </location>
</feature>
<evidence type="ECO:0000259" key="9">
    <source>
        <dbReference type="PROSITE" id="PS50850"/>
    </source>
</evidence>
<feature type="transmembrane region" description="Helical" evidence="8">
    <location>
        <begin position="422"/>
        <end position="446"/>
    </location>
</feature>
<dbReference type="KEGG" id="dqu:106748621"/>
<evidence type="ECO:0000256" key="8">
    <source>
        <dbReference type="SAM" id="Phobius"/>
    </source>
</evidence>
<evidence type="ECO:0000313" key="10">
    <source>
        <dbReference type="Proteomes" id="UP000515204"/>
    </source>
</evidence>
<dbReference type="GO" id="GO:0051119">
    <property type="term" value="F:sugar transmembrane transporter activity"/>
    <property type="evidence" value="ECO:0007669"/>
    <property type="project" value="InterPro"/>
</dbReference>
<name>A0A6P3XY04_DINQU</name>
<keyword evidence="10" id="KW-1185">Reference proteome</keyword>
<dbReference type="Pfam" id="PF00083">
    <property type="entry name" value="Sugar_tr"/>
    <property type="match status" value="1"/>
</dbReference>
<feature type="transmembrane region" description="Helical" evidence="8">
    <location>
        <begin position="91"/>
        <end position="110"/>
    </location>
</feature>
<dbReference type="Proteomes" id="UP000515204">
    <property type="component" value="Unplaced"/>
</dbReference>
<dbReference type="InterPro" id="IPR020846">
    <property type="entry name" value="MFS_dom"/>
</dbReference>
<dbReference type="FunFam" id="1.20.1250.20:FF:000218">
    <property type="entry name" value="facilitated trehalose transporter Tret1"/>
    <property type="match status" value="1"/>
</dbReference>
<proteinExistence type="predicted"/>
<evidence type="ECO:0000256" key="3">
    <source>
        <dbReference type="ARBA" id="ARBA00022475"/>
    </source>
</evidence>
<feature type="transmembrane region" description="Helical" evidence="8">
    <location>
        <begin position="148"/>
        <end position="167"/>
    </location>
</feature>
<dbReference type="OrthoDB" id="6612291at2759"/>
<keyword evidence="4" id="KW-0762">Sugar transport</keyword>
<evidence type="ECO:0000256" key="1">
    <source>
        <dbReference type="ARBA" id="ARBA00004651"/>
    </source>
</evidence>
<dbReference type="SUPFAM" id="SSF103473">
    <property type="entry name" value="MFS general substrate transporter"/>
    <property type="match status" value="1"/>
</dbReference>
<organism evidence="10 11">
    <name type="scientific">Dinoponera quadriceps</name>
    <name type="common">South American ant</name>
    <dbReference type="NCBI Taxonomy" id="609295"/>
    <lineage>
        <taxon>Eukaryota</taxon>
        <taxon>Metazoa</taxon>
        <taxon>Ecdysozoa</taxon>
        <taxon>Arthropoda</taxon>
        <taxon>Hexapoda</taxon>
        <taxon>Insecta</taxon>
        <taxon>Pterygota</taxon>
        <taxon>Neoptera</taxon>
        <taxon>Endopterygota</taxon>
        <taxon>Hymenoptera</taxon>
        <taxon>Apocrita</taxon>
        <taxon>Aculeata</taxon>
        <taxon>Formicoidea</taxon>
        <taxon>Formicidae</taxon>
        <taxon>Ponerinae</taxon>
        <taxon>Ponerini</taxon>
        <taxon>Dinoponera</taxon>
    </lineage>
</organism>
<feature type="transmembrane region" description="Helical" evidence="8">
    <location>
        <begin position="116"/>
        <end position="136"/>
    </location>
</feature>
<feature type="transmembrane region" description="Helical" evidence="8">
    <location>
        <begin position="60"/>
        <end position="79"/>
    </location>
</feature>
<sequence length="487" mass="53353">MEKREKPPSEPGKWRQFLAVMVVNLSTMTYGLMVGWQSPYGPQLQSSSSPVGNEPMTDEAVSWLSGITCLAGGLVTGLLSVIPDKYSRKRFGYLLTLPMVISWVLIIFATEHIHIYIARFLHGVVGAGTFFFVPVYVSEISNDNIRGLLGSLLMFAINFGILLGYVLGGMFSLSVFAIINLAGPVLFLVTFAFMPESPVYLVRQNRIREAARSLKWLKDGDGLVAERTLSYIQANMKQADTATRSVKLSDLFRDRATIKGLIIVTGLFICQQFCGIFAMITYTETIFEASGSSLSPNAASVVIGTIQLFGACLASSLMERAGRRSLLLISCVGMCLCHCVIGGYCYFQEFGYNVTAYGWVPVTALSVFMIVYCLGMGAAPIIVTTEIFSRDVTSLATTIGLCCLWLAAFVIVKVFAQLIALLGMYGCFFLLALCCALSFIFCFALLPETKGRIREDIVDELNGKRCTKSEKDAKHIIGMDSEHAAHV</sequence>
<keyword evidence="2" id="KW-0813">Transport</keyword>
<dbReference type="RefSeq" id="XP_014482808.1">
    <property type="nucleotide sequence ID" value="XM_014627322.1"/>
</dbReference>
<evidence type="ECO:0000256" key="4">
    <source>
        <dbReference type="ARBA" id="ARBA00022597"/>
    </source>
</evidence>
<dbReference type="GO" id="GO:0005886">
    <property type="term" value="C:plasma membrane"/>
    <property type="evidence" value="ECO:0007669"/>
    <property type="project" value="UniProtKB-SubCell"/>
</dbReference>
<feature type="transmembrane region" description="Helical" evidence="8">
    <location>
        <begin position="173"/>
        <end position="194"/>
    </location>
</feature>
<dbReference type="PROSITE" id="PS50850">
    <property type="entry name" value="MFS"/>
    <property type="match status" value="1"/>
</dbReference>
<dbReference type="Gene3D" id="1.20.1250.20">
    <property type="entry name" value="MFS general substrate transporter like domains"/>
    <property type="match status" value="1"/>
</dbReference>
<evidence type="ECO:0000256" key="2">
    <source>
        <dbReference type="ARBA" id="ARBA00022448"/>
    </source>
</evidence>
<keyword evidence="5 8" id="KW-0812">Transmembrane</keyword>
<feature type="transmembrane region" description="Helical" evidence="8">
    <location>
        <begin position="21"/>
        <end position="40"/>
    </location>
</feature>
<feature type="domain" description="Major facilitator superfamily (MFS) profile" evidence="9">
    <location>
        <begin position="19"/>
        <end position="450"/>
    </location>
</feature>
<dbReference type="AlphaFoldDB" id="A0A6P3XY04"/>
<feature type="transmembrane region" description="Helical" evidence="8">
    <location>
        <begin position="395"/>
        <end position="416"/>
    </location>
</feature>
<comment type="subcellular location">
    <subcellularLocation>
        <location evidence="1">Cell membrane</location>
        <topology evidence="1">Multi-pass membrane protein</topology>
    </subcellularLocation>
</comment>
<evidence type="ECO:0000256" key="5">
    <source>
        <dbReference type="ARBA" id="ARBA00022692"/>
    </source>
</evidence>
<feature type="transmembrane region" description="Helical" evidence="8">
    <location>
        <begin position="359"/>
        <end position="383"/>
    </location>
</feature>
<keyword evidence="6 8" id="KW-1133">Transmembrane helix</keyword>